<dbReference type="EMBL" id="DS114346">
    <property type="protein sequence ID" value="EAX88166.1"/>
    <property type="molecule type" value="Genomic_DNA"/>
</dbReference>
<dbReference type="VEuPathDB" id="TrichDB:TVAGG3_0071970"/>
<organism evidence="2 3">
    <name type="scientific">Trichomonas vaginalis (strain ATCC PRA-98 / G3)</name>
    <dbReference type="NCBI Taxonomy" id="412133"/>
    <lineage>
        <taxon>Eukaryota</taxon>
        <taxon>Metamonada</taxon>
        <taxon>Parabasalia</taxon>
        <taxon>Trichomonadida</taxon>
        <taxon>Trichomonadidae</taxon>
        <taxon>Trichomonas</taxon>
    </lineage>
</organism>
<keyword evidence="3" id="KW-1185">Reference proteome</keyword>
<dbReference type="KEGG" id="tva:4745829"/>
<evidence type="ECO:0000256" key="1">
    <source>
        <dbReference type="SAM" id="MobiDB-lite"/>
    </source>
</evidence>
<name>A2G3U4_TRIV3</name>
<reference evidence="2" key="1">
    <citation type="submission" date="2006-10" db="EMBL/GenBank/DDBJ databases">
        <authorList>
            <person name="Amadeo P."/>
            <person name="Zhao Q."/>
            <person name="Wortman J."/>
            <person name="Fraser-Liggett C."/>
            <person name="Carlton J."/>
        </authorList>
    </citation>
    <scope>NUCLEOTIDE SEQUENCE</scope>
    <source>
        <strain evidence="2">G3</strain>
    </source>
</reference>
<dbReference type="AlphaFoldDB" id="A2G3U4"/>
<evidence type="ECO:0000313" key="2">
    <source>
        <dbReference type="EMBL" id="EAX88166.1"/>
    </source>
</evidence>
<dbReference type="InParanoid" id="A2G3U4"/>
<accession>A2G3U4</accession>
<gene>
    <name evidence="2" type="ORF">TVAG_041300</name>
</gene>
<protein>
    <submittedName>
        <fullName evidence="2">Polylysine protein, putative</fullName>
    </submittedName>
</protein>
<feature type="compositionally biased region" description="Basic residues" evidence="1">
    <location>
        <begin position="16"/>
        <end position="31"/>
    </location>
</feature>
<dbReference type="VEuPathDB" id="TrichDB:TVAG_041300"/>
<feature type="region of interest" description="Disordered" evidence="1">
    <location>
        <begin position="1"/>
        <end position="55"/>
    </location>
</feature>
<dbReference type="RefSeq" id="XP_001301096.1">
    <property type="nucleotide sequence ID" value="XM_001301095.1"/>
</dbReference>
<sequence>MKKKNKERGREEEKKEKRKKRKKRERKRREKKKEEEKKRKKGGVHRMNFIAEHSEKAGAEGEGLFRMRGKNFLDILSRTQDT</sequence>
<proteinExistence type="predicted"/>
<dbReference type="Proteomes" id="UP000001542">
    <property type="component" value="Unassembled WGS sequence"/>
</dbReference>
<reference evidence="2" key="2">
    <citation type="journal article" date="2007" name="Science">
        <title>Draft genome sequence of the sexually transmitted pathogen Trichomonas vaginalis.</title>
        <authorList>
            <person name="Carlton J.M."/>
            <person name="Hirt R.P."/>
            <person name="Silva J.C."/>
            <person name="Delcher A.L."/>
            <person name="Schatz M."/>
            <person name="Zhao Q."/>
            <person name="Wortman J.R."/>
            <person name="Bidwell S.L."/>
            <person name="Alsmark U.C.M."/>
            <person name="Besteiro S."/>
            <person name="Sicheritz-Ponten T."/>
            <person name="Noel C.J."/>
            <person name="Dacks J.B."/>
            <person name="Foster P.G."/>
            <person name="Simillion C."/>
            <person name="Van de Peer Y."/>
            <person name="Miranda-Saavedra D."/>
            <person name="Barton G.J."/>
            <person name="Westrop G.D."/>
            <person name="Mueller S."/>
            <person name="Dessi D."/>
            <person name="Fiori P.L."/>
            <person name="Ren Q."/>
            <person name="Paulsen I."/>
            <person name="Zhang H."/>
            <person name="Bastida-Corcuera F.D."/>
            <person name="Simoes-Barbosa A."/>
            <person name="Brown M.T."/>
            <person name="Hayes R.D."/>
            <person name="Mukherjee M."/>
            <person name="Okumura C.Y."/>
            <person name="Schneider R."/>
            <person name="Smith A.J."/>
            <person name="Vanacova S."/>
            <person name="Villalvazo M."/>
            <person name="Haas B.J."/>
            <person name="Pertea M."/>
            <person name="Feldblyum T.V."/>
            <person name="Utterback T.R."/>
            <person name="Shu C.L."/>
            <person name="Osoegawa K."/>
            <person name="de Jong P.J."/>
            <person name="Hrdy I."/>
            <person name="Horvathova L."/>
            <person name="Zubacova Z."/>
            <person name="Dolezal P."/>
            <person name="Malik S.B."/>
            <person name="Logsdon J.M. Jr."/>
            <person name="Henze K."/>
            <person name="Gupta A."/>
            <person name="Wang C.C."/>
            <person name="Dunne R.L."/>
            <person name="Upcroft J.A."/>
            <person name="Upcroft P."/>
            <person name="White O."/>
            <person name="Salzberg S.L."/>
            <person name="Tang P."/>
            <person name="Chiu C.-H."/>
            <person name="Lee Y.-S."/>
            <person name="Embley T.M."/>
            <person name="Coombs G.H."/>
            <person name="Mottram J.C."/>
            <person name="Tachezy J."/>
            <person name="Fraser-Liggett C.M."/>
            <person name="Johnson P.J."/>
        </authorList>
    </citation>
    <scope>NUCLEOTIDE SEQUENCE [LARGE SCALE GENOMIC DNA]</scope>
    <source>
        <strain evidence="2">G3</strain>
    </source>
</reference>
<evidence type="ECO:0000313" key="3">
    <source>
        <dbReference type="Proteomes" id="UP000001542"/>
    </source>
</evidence>